<dbReference type="InterPro" id="IPR010611">
    <property type="entry name" value="3D_dom"/>
</dbReference>
<gene>
    <name evidence="7" type="ORF">COB67_09145</name>
</gene>
<evidence type="ECO:0000256" key="3">
    <source>
        <dbReference type="ARBA" id="ARBA00023239"/>
    </source>
</evidence>
<dbReference type="AlphaFoldDB" id="A0A2A4T109"/>
<dbReference type="InterPro" id="IPR026044">
    <property type="entry name" value="MltA"/>
</dbReference>
<dbReference type="GO" id="GO:0019867">
    <property type="term" value="C:outer membrane"/>
    <property type="evidence" value="ECO:0007669"/>
    <property type="project" value="InterPro"/>
</dbReference>
<accession>A0A2A4T109</accession>
<dbReference type="SMART" id="SM00925">
    <property type="entry name" value="MltA"/>
    <property type="match status" value="1"/>
</dbReference>
<comment type="catalytic activity">
    <reaction evidence="1">
        <text>Exolytic cleavage of the (1-&gt;4)-beta-glycosidic linkage between N-acetylmuramic acid (MurNAc) and N-acetylglucosamine (GlcNAc) residues in peptidoglycan, from either the reducing or the non-reducing ends of the peptidoglycan chains, with concomitant formation of a 1,6-anhydrobond in the MurNAc residue.</text>
        <dbReference type="EC" id="4.2.2.n1"/>
    </reaction>
</comment>
<dbReference type="Proteomes" id="UP000218113">
    <property type="component" value="Unassembled WGS sequence"/>
</dbReference>
<dbReference type="CDD" id="cd14485">
    <property type="entry name" value="mltA_like_LT_A"/>
    <property type="match status" value="1"/>
</dbReference>
<dbReference type="Gene3D" id="2.40.240.50">
    <property type="entry name" value="Barwin-like endoglucanases"/>
    <property type="match status" value="1"/>
</dbReference>
<proteinExistence type="predicted"/>
<dbReference type="InterPro" id="IPR005300">
    <property type="entry name" value="MltA_B"/>
</dbReference>
<protein>
    <recommendedName>
        <fullName evidence="2">peptidoglycan lytic exotransglycosylase</fullName>
        <ecNumber evidence="2">4.2.2.n1</ecNumber>
    </recommendedName>
    <alternativeName>
        <fullName evidence="5">Murein hydrolase A</fullName>
    </alternativeName>
</protein>
<dbReference type="PANTHER" id="PTHR30124">
    <property type="entry name" value="MEMBRANE-BOUND LYTIC MUREIN TRANSGLYCOSYLASE A"/>
    <property type="match status" value="1"/>
</dbReference>
<evidence type="ECO:0000313" key="8">
    <source>
        <dbReference type="Proteomes" id="UP000218113"/>
    </source>
</evidence>
<dbReference type="Pfam" id="PF03562">
    <property type="entry name" value="MltA"/>
    <property type="match status" value="1"/>
</dbReference>
<evidence type="ECO:0000313" key="7">
    <source>
        <dbReference type="EMBL" id="PCI27188.1"/>
    </source>
</evidence>
<dbReference type="GO" id="GO:0009253">
    <property type="term" value="P:peptidoglycan catabolic process"/>
    <property type="evidence" value="ECO:0007669"/>
    <property type="project" value="TreeGrafter"/>
</dbReference>
<reference evidence="8" key="1">
    <citation type="submission" date="2017-08" db="EMBL/GenBank/DDBJ databases">
        <title>A dynamic microbial community with high functional redundancy inhabits the cold, oxic subseafloor aquifer.</title>
        <authorList>
            <person name="Tully B.J."/>
            <person name="Wheat C.G."/>
            <person name="Glazer B.T."/>
            <person name="Huber J.A."/>
        </authorList>
    </citation>
    <scope>NUCLEOTIDE SEQUENCE [LARGE SCALE GENOMIC DNA]</scope>
</reference>
<dbReference type="SUPFAM" id="SSF50685">
    <property type="entry name" value="Barwin-like endoglucanases"/>
    <property type="match status" value="1"/>
</dbReference>
<dbReference type="GO" id="GO:0008933">
    <property type="term" value="F:peptidoglycan lytic transglycosylase activity"/>
    <property type="evidence" value="ECO:0007669"/>
    <property type="project" value="TreeGrafter"/>
</dbReference>
<evidence type="ECO:0000256" key="2">
    <source>
        <dbReference type="ARBA" id="ARBA00012587"/>
    </source>
</evidence>
<sequence length="428" mass="48294">MYYLKLLTLILGVVFLLHGCAKETNQKPQFPQDRIDQQRSSEQMVLVDQPFTDFFKGDDLSEKTLHDAIGQSLVYLNRIPASRTFNYGKLKYTAEELILSFKLFQELLAQSNDKEQFIRQLEEKFYLFQSASNPGDQVLYTGYYEPIFQGSLTPSAEYNVAVYRKPSDLEVLQLGEFRKSLKNRTIVFRNQAGQVVPYFSRRQIMADKILAERNLEIAWMKDPVDLFFLQVQGSGILALPDGRRIKLSYNGANGHNYSSIGKLLLDEGKMELEEISMGSIRQYMVDHPQERDRILYHNQSYTFFGLGEAGKAPRGNINVPLTPLRSVATDASIFPKSGLAYIVTEVPIFDSQGQANGKKAISRFVLNQDTGGAIKGTGRVDLFWGNGEIAEKSAGSLRSFGRIYFLVAKKVALQRYAAQGSTSLTMSE</sequence>
<dbReference type="Pfam" id="PF06725">
    <property type="entry name" value="3D"/>
    <property type="match status" value="1"/>
</dbReference>
<organism evidence="7 8">
    <name type="scientific">SAR324 cluster bacterium</name>
    <dbReference type="NCBI Taxonomy" id="2024889"/>
    <lineage>
        <taxon>Bacteria</taxon>
        <taxon>Deltaproteobacteria</taxon>
        <taxon>SAR324 cluster</taxon>
    </lineage>
</organism>
<dbReference type="EC" id="4.2.2.n1" evidence="2"/>
<dbReference type="GO" id="GO:0004553">
    <property type="term" value="F:hydrolase activity, hydrolyzing O-glycosyl compounds"/>
    <property type="evidence" value="ECO:0007669"/>
    <property type="project" value="InterPro"/>
</dbReference>
<feature type="domain" description="Lytic transglycosylase MltA" evidence="6">
    <location>
        <begin position="147"/>
        <end position="305"/>
    </location>
</feature>
<evidence type="ECO:0000259" key="6">
    <source>
        <dbReference type="SMART" id="SM00925"/>
    </source>
</evidence>
<dbReference type="PANTHER" id="PTHR30124:SF0">
    <property type="entry name" value="MEMBRANE-BOUND LYTIC MUREIN TRANSGLYCOSYLASE A"/>
    <property type="match status" value="1"/>
</dbReference>
<keyword evidence="3" id="KW-0456">Lyase</keyword>
<name>A0A2A4T109_9DELT</name>
<evidence type="ECO:0000256" key="4">
    <source>
        <dbReference type="ARBA" id="ARBA00023316"/>
    </source>
</evidence>
<dbReference type="CDD" id="cd14668">
    <property type="entry name" value="mlta_B"/>
    <property type="match status" value="1"/>
</dbReference>
<dbReference type="Gene3D" id="2.40.40.10">
    <property type="entry name" value="RlpA-like domain"/>
    <property type="match status" value="1"/>
</dbReference>
<dbReference type="GO" id="GO:0009254">
    <property type="term" value="P:peptidoglycan turnover"/>
    <property type="evidence" value="ECO:0007669"/>
    <property type="project" value="InterPro"/>
</dbReference>
<evidence type="ECO:0000256" key="5">
    <source>
        <dbReference type="ARBA" id="ARBA00030918"/>
    </source>
</evidence>
<evidence type="ECO:0000256" key="1">
    <source>
        <dbReference type="ARBA" id="ARBA00001420"/>
    </source>
</evidence>
<dbReference type="InterPro" id="IPR036908">
    <property type="entry name" value="RlpA-like_sf"/>
</dbReference>
<comment type="caution">
    <text evidence="7">The sequence shown here is derived from an EMBL/GenBank/DDBJ whole genome shotgun (WGS) entry which is preliminary data.</text>
</comment>
<dbReference type="PIRSF" id="PIRSF019422">
    <property type="entry name" value="MltA"/>
    <property type="match status" value="1"/>
</dbReference>
<dbReference type="GO" id="GO:0071555">
    <property type="term" value="P:cell wall organization"/>
    <property type="evidence" value="ECO:0007669"/>
    <property type="project" value="UniProtKB-KW"/>
</dbReference>
<keyword evidence="4" id="KW-0961">Cell wall biogenesis/degradation</keyword>
<dbReference type="EMBL" id="NVSR01000070">
    <property type="protein sequence ID" value="PCI27188.1"/>
    <property type="molecule type" value="Genomic_DNA"/>
</dbReference>